<proteinExistence type="predicted"/>
<dbReference type="InParanoid" id="A0A804MUV0"/>
<keyword evidence="1" id="KW-0732">Signal</keyword>
<organism evidence="2 3">
    <name type="scientific">Zea mays</name>
    <name type="common">Maize</name>
    <dbReference type="NCBI Taxonomy" id="4577"/>
    <lineage>
        <taxon>Eukaryota</taxon>
        <taxon>Viridiplantae</taxon>
        <taxon>Streptophyta</taxon>
        <taxon>Embryophyta</taxon>
        <taxon>Tracheophyta</taxon>
        <taxon>Spermatophyta</taxon>
        <taxon>Magnoliopsida</taxon>
        <taxon>Liliopsida</taxon>
        <taxon>Poales</taxon>
        <taxon>Poaceae</taxon>
        <taxon>PACMAD clade</taxon>
        <taxon>Panicoideae</taxon>
        <taxon>Andropogonodae</taxon>
        <taxon>Andropogoneae</taxon>
        <taxon>Tripsacinae</taxon>
        <taxon>Zea</taxon>
    </lineage>
</organism>
<evidence type="ECO:0000313" key="2">
    <source>
        <dbReference type="EnsemblPlants" id="Zm00001eb113160_P001"/>
    </source>
</evidence>
<accession>A0A804MUV0</accession>
<sequence length="111" mass="12151">MFSMALPLALTLRLSLPLPPPSCPLPRRRSQAPPPHSRDLVLGHLLQLRLCFVVRALPVPRRVRVGPAHDSHDVTPRLLAPSAHSSVSVFRCLFVAVLVPTAEQDGDCEGR</sequence>
<feature type="chain" id="PRO_5032368941" description="Secreted protein" evidence="1">
    <location>
        <begin position="18"/>
        <end position="111"/>
    </location>
</feature>
<keyword evidence="3" id="KW-1185">Reference proteome</keyword>
<name>A0A804MUV0_MAIZE</name>
<dbReference type="AlphaFoldDB" id="A0A804MUV0"/>
<dbReference type="Proteomes" id="UP000007305">
    <property type="component" value="Chromosome 2"/>
</dbReference>
<dbReference type="EnsemblPlants" id="Zm00001eb113160_T001">
    <property type="protein sequence ID" value="Zm00001eb113160_P001"/>
    <property type="gene ID" value="Zm00001eb113160"/>
</dbReference>
<evidence type="ECO:0000313" key="3">
    <source>
        <dbReference type="Proteomes" id="UP000007305"/>
    </source>
</evidence>
<feature type="signal peptide" evidence="1">
    <location>
        <begin position="1"/>
        <end position="17"/>
    </location>
</feature>
<protein>
    <recommendedName>
        <fullName evidence="4">Secreted protein</fullName>
    </recommendedName>
</protein>
<evidence type="ECO:0008006" key="4">
    <source>
        <dbReference type="Google" id="ProtNLM"/>
    </source>
</evidence>
<evidence type="ECO:0000256" key="1">
    <source>
        <dbReference type="SAM" id="SignalP"/>
    </source>
</evidence>
<reference evidence="2" key="2">
    <citation type="submission" date="2019-07" db="EMBL/GenBank/DDBJ databases">
        <authorList>
            <person name="Seetharam A."/>
            <person name="Woodhouse M."/>
            <person name="Cannon E."/>
        </authorList>
    </citation>
    <scope>NUCLEOTIDE SEQUENCE [LARGE SCALE GENOMIC DNA]</scope>
    <source>
        <strain evidence="2">cv. B73</strain>
    </source>
</reference>
<reference evidence="2" key="3">
    <citation type="submission" date="2021-05" db="UniProtKB">
        <authorList>
            <consortium name="EnsemblPlants"/>
        </authorList>
    </citation>
    <scope>IDENTIFICATION</scope>
    <source>
        <strain evidence="2">cv. B73</strain>
    </source>
</reference>
<reference evidence="3" key="1">
    <citation type="submission" date="2015-12" db="EMBL/GenBank/DDBJ databases">
        <title>Update maize B73 reference genome by single molecule sequencing technologies.</title>
        <authorList>
            <consortium name="Maize Genome Sequencing Project"/>
            <person name="Ware D."/>
        </authorList>
    </citation>
    <scope>NUCLEOTIDE SEQUENCE [LARGE SCALE GENOMIC DNA]</scope>
    <source>
        <strain evidence="3">cv. B73</strain>
    </source>
</reference>
<dbReference type="Gramene" id="Zm00001eb113160_T001">
    <property type="protein sequence ID" value="Zm00001eb113160_P001"/>
    <property type="gene ID" value="Zm00001eb113160"/>
</dbReference>